<dbReference type="InterPro" id="IPR008042">
    <property type="entry name" value="Retrotrans_Pao"/>
</dbReference>
<gene>
    <name evidence="1" type="ORF">NQ317_009294</name>
</gene>
<accession>A0ABQ9IRF9</accession>
<keyword evidence="2" id="KW-1185">Reference proteome</keyword>
<dbReference type="Pfam" id="PF05380">
    <property type="entry name" value="Peptidase_A17"/>
    <property type="match status" value="1"/>
</dbReference>
<evidence type="ECO:0000313" key="2">
    <source>
        <dbReference type="Proteomes" id="UP001162164"/>
    </source>
</evidence>
<sequence>MDEARWNFEGGSFPEWICYVDLFQFWVSCGKRVTQRILILLDLGVQSPYCQKLLLQQLWKCKQGWDTPLDNETIRKFKIWAADSQELVKIPRWIRAGEGEADSLSLHCFSDASKNALDASYVSSRSRRRDLPRLISLKVPHFVVRLGTDKSY</sequence>
<name>A0ABQ9IRF9_9CUCU</name>
<reference evidence="1" key="1">
    <citation type="journal article" date="2023" name="Insect Mol. Biol.">
        <title>Genome sequencing provides insights into the evolution of gene families encoding plant cell wall-degrading enzymes in longhorned beetles.</title>
        <authorList>
            <person name="Shin N.R."/>
            <person name="Okamura Y."/>
            <person name="Kirsch R."/>
            <person name="Pauchet Y."/>
        </authorList>
    </citation>
    <scope>NUCLEOTIDE SEQUENCE</scope>
    <source>
        <strain evidence="1">MMC_N1</strain>
    </source>
</reference>
<evidence type="ECO:0000313" key="1">
    <source>
        <dbReference type="EMBL" id="KAJ8959913.1"/>
    </source>
</evidence>
<comment type="caution">
    <text evidence="1">The sequence shown here is derived from an EMBL/GenBank/DDBJ whole genome shotgun (WGS) entry which is preliminary data.</text>
</comment>
<dbReference type="Proteomes" id="UP001162164">
    <property type="component" value="Unassembled WGS sequence"/>
</dbReference>
<protein>
    <submittedName>
        <fullName evidence="1">Uncharacterized protein</fullName>
    </submittedName>
</protein>
<organism evidence="1 2">
    <name type="scientific">Molorchus minor</name>
    <dbReference type="NCBI Taxonomy" id="1323400"/>
    <lineage>
        <taxon>Eukaryota</taxon>
        <taxon>Metazoa</taxon>
        <taxon>Ecdysozoa</taxon>
        <taxon>Arthropoda</taxon>
        <taxon>Hexapoda</taxon>
        <taxon>Insecta</taxon>
        <taxon>Pterygota</taxon>
        <taxon>Neoptera</taxon>
        <taxon>Endopterygota</taxon>
        <taxon>Coleoptera</taxon>
        <taxon>Polyphaga</taxon>
        <taxon>Cucujiformia</taxon>
        <taxon>Chrysomeloidea</taxon>
        <taxon>Cerambycidae</taxon>
        <taxon>Lamiinae</taxon>
        <taxon>Monochamini</taxon>
        <taxon>Molorchus</taxon>
    </lineage>
</organism>
<proteinExistence type="predicted"/>
<dbReference type="EMBL" id="JAPWTJ010003248">
    <property type="protein sequence ID" value="KAJ8959913.1"/>
    <property type="molecule type" value="Genomic_DNA"/>
</dbReference>